<accession>A0ABS8ZLI4</accession>
<dbReference type="Proteomes" id="UP001521150">
    <property type="component" value="Unassembled WGS sequence"/>
</dbReference>
<keyword evidence="6" id="KW-1185">Reference proteome</keyword>
<evidence type="ECO:0000256" key="4">
    <source>
        <dbReference type="ARBA" id="ARBA00023186"/>
    </source>
</evidence>
<proteinExistence type="inferred from homology"/>
<evidence type="ECO:0000313" key="6">
    <source>
        <dbReference type="Proteomes" id="UP001521150"/>
    </source>
</evidence>
<comment type="similarity">
    <text evidence="2">Belongs to the EspG family.</text>
</comment>
<name>A0ABS8ZLI4_9PSEU</name>
<dbReference type="EMBL" id="JAJVCN010000003">
    <property type="protein sequence ID" value="MCE7008362.1"/>
    <property type="molecule type" value="Genomic_DNA"/>
</dbReference>
<evidence type="ECO:0000256" key="3">
    <source>
        <dbReference type="ARBA" id="ARBA00022490"/>
    </source>
</evidence>
<evidence type="ECO:0000256" key="2">
    <source>
        <dbReference type="ARBA" id="ARBA00006411"/>
    </source>
</evidence>
<evidence type="ECO:0000313" key="5">
    <source>
        <dbReference type="EMBL" id="MCE7008362.1"/>
    </source>
</evidence>
<comment type="caution">
    <text evidence="5">The sequence shown here is derived from an EMBL/GenBank/DDBJ whole genome shotgun (WGS) entry which is preliminary data.</text>
</comment>
<protein>
    <submittedName>
        <fullName evidence="5">ESX secretion-associated protein EspG</fullName>
    </submittedName>
</protein>
<dbReference type="Pfam" id="PF14011">
    <property type="entry name" value="ESX-1_EspG"/>
    <property type="match status" value="1"/>
</dbReference>
<keyword evidence="3" id="KW-0963">Cytoplasm</keyword>
<dbReference type="RefSeq" id="WP_233729873.1">
    <property type="nucleotide sequence ID" value="NZ_JAJVCN010000003.1"/>
</dbReference>
<gene>
    <name evidence="5" type="ORF">LWC34_36955</name>
</gene>
<organism evidence="5 6">
    <name type="scientific">Kibdelosporangium philippinense</name>
    <dbReference type="NCBI Taxonomy" id="211113"/>
    <lineage>
        <taxon>Bacteria</taxon>
        <taxon>Bacillati</taxon>
        <taxon>Actinomycetota</taxon>
        <taxon>Actinomycetes</taxon>
        <taxon>Pseudonocardiales</taxon>
        <taxon>Pseudonocardiaceae</taxon>
        <taxon>Kibdelosporangium</taxon>
    </lineage>
</organism>
<reference evidence="5 6" key="1">
    <citation type="submission" date="2021-12" db="EMBL/GenBank/DDBJ databases">
        <title>Genome sequence of Kibdelosporangium philippinense ATCC 49844.</title>
        <authorList>
            <person name="Fedorov E.A."/>
            <person name="Omeragic M."/>
            <person name="Shalygina K.F."/>
            <person name="Maclea K.S."/>
        </authorList>
    </citation>
    <scope>NUCLEOTIDE SEQUENCE [LARGE SCALE GENOMIC DNA]</scope>
    <source>
        <strain evidence="5 6">ATCC 49844</strain>
    </source>
</reference>
<sequence>MLPRPVRLPVNTLARLLRHERIGELPEVLAPAAVWQPRDEAETAQASAYEEAQRLGWLDRRRKLDIDVTMSLKVLCRANIEYYGWIGQRGILAAATGREAILAIKDSDEISLRQAKARKLPEALVGQLPEVDPGSGTPVSVRLTDLRAAAQQRKPGTTSIREVLKVMAQPSSGGGELWVAVRDSIGRRTEIAHPLRYVDTDWGRFLNLATVSSGGELWLTVAPATPSELVTRLRNLERSVR</sequence>
<comment type="subcellular location">
    <subcellularLocation>
        <location evidence="1">Cytoplasm</location>
    </subcellularLocation>
</comment>
<evidence type="ECO:0000256" key="1">
    <source>
        <dbReference type="ARBA" id="ARBA00004496"/>
    </source>
</evidence>
<keyword evidence="4" id="KW-0143">Chaperone</keyword>
<dbReference type="InterPro" id="IPR025734">
    <property type="entry name" value="EspG"/>
</dbReference>